<feature type="compositionally biased region" description="Gly residues" evidence="1">
    <location>
        <begin position="28"/>
        <end position="49"/>
    </location>
</feature>
<accession>A0ABS6ZH75</accession>
<gene>
    <name evidence="2" type="ORF">GPJ59_36165</name>
</gene>
<organism evidence="2 3">
    <name type="scientific">Streptomyces bambusae</name>
    <dbReference type="NCBI Taxonomy" id="1550616"/>
    <lineage>
        <taxon>Bacteria</taxon>
        <taxon>Bacillati</taxon>
        <taxon>Actinomycetota</taxon>
        <taxon>Actinomycetes</taxon>
        <taxon>Kitasatosporales</taxon>
        <taxon>Streptomycetaceae</taxon>
        <taxon>Streptomyces</taxon>
    </lineage>
</organism>
<dbReference type="Proteomes" id="UP000812013">
    <property type="component" value="Unassembled WGS sequence"/>
</dbReference>
<comment type="caution">
    <text evidence="2">The sequence shown here is derived from an EMBL/GenBank/DDBJ whole genome shotgun (WGS) entry which is preliminary data.</text>
</comment>
<dbReference type="EMBL" id="WTFF01000631">
    <property type="protein sequence ID" value="MBW5487108.1"/>
    <property type="molecule type" value="Genomic_DNA"/>
</dbReference>
<evidence type="ECO:0000256" key="1">
    <source>
        <dbReference type="SAM" id="MobiDB-lite"/>
    </source>
</evidence>
<feature type="region of interest" description="Disordered" evidence="1">
    <location>
        <begin position="25"/>
        <end position="49"/>
    </location>
</feature>
<name>A0ABS6ZH75_9ACTN</name>
<keyword evidence="3" id="KW-1185">Reference proteome</keyword>
<reference evidence="2 3" key="1">
    <citation type="submission" date="2019-12" db="EMBL/GenBank/DDBJ databases">
        <title>Genome sequence of Streptomyces bambusae.</title>
        <authorList>
            <person name="Bansal K."/>
            <person name="Choksket S."/>
            <person name="Korpole S."/>
            <person name="Patil P.B."/>
        </authorList>
    </citation>
    <scope>NUCLEOTIDE SEQUENCE [LARGE SCALE GENOMIC DNA]</scope>
    <source>
        <strain evidence="2 3">SK60</strain>
    </source>
</reference>
<evidence type="ECO:0000313" key="2">
    <source>
        <dbReference type="EMBL" id="MBW5487108.1"/>
    </source>
</evidence>
<evidence type="ECO:0000313" key="3">
    <source>
        <dbReference type="Proteomes" id="UP000812013"/>
    </source>
</evidence>
<proteinExistence type="predicted"/>
<feature type="non-terminal residue" evidence="2">
    <location>
        <position position="49"/>
    </location>
</feature>
<protein>
    <submittedName>
        <fullName evidence="2">Uncharacterized protein</fullName>
    </submittedName>
</protein>
<sequence length="49" mass="4946">MTVRLDSTIPLLLRGYAWLPARRRRCAGRGGDGGDGGSRTGGDGTGGAG</sequence>